<evidence type="ECO:0000256" key="4">
    <source>
        <dbReference type="ARBA" id="ARBA00022741"/>
    </source>
</evidence>
<dbReference type="EC" id="1.17.4.1" evidence="2 10"/>
<evidence type="ECO:0000256" key="10">
    <source>
        <dbReference type="RuleBase" id="RU003410"/>
    </source>
</evidence>
<sequence>MNTSNAPFVLRNDLPAVSTPEFPQVIRRDLPGDTSGKPRVVPWLGHKIAKAVSAACFVEGQDDQIGVQVQAEIEYRLRRERPSFVHIEQLQDMVEETLIDLGHAKVALVYGKYRARRAAEREHGIGPVIEDDGQQLELATREQLGDIRARISFAKIGLKVTLNDDDLLARLLRSTSISLTPVERRDTIVLNAKSLLDVDADARFFAARILLSYIYEETLPWKVADGPQALKEAHRKAFLEYIPRGIALGRLEPRLAEFDLKKLATALDPFADLQFDFLGIQTLYDRYLIHTHDSVTGRKQRMEAPQVFWMRVAMGLSVQEPEREERAGQFYGIYKSRRACSSTPTLFNAGTMHPQLSSCYLLYCGDSIEEITETWRRFSHLSKWAGGLGCSWTAIRGAGAHIHGTNGESSGVIPFLKVSNDIAIAVNQGGKRPGALCSYLELWHADIEDFLDLRKETGDDRRRTHNMNTAHWIPDLFMKRLKAISDGTLTKEATWSLFRTSETPDLPELSGRAFEERYLQYEALAAEGKLWSRKVRVLALWKRMLEMLFETGHPWMTFKDPCNLRSPQDHTGVIHNSNLCTEITLNTSSDEVAVCNLASINLAAHLREDGALDHDRLRATITVLMRMLDNVIDINFYPVDAAANANLRHRPVGLGLMGLQDALYDKGIAFDTPEAVAFNDEALEAIAYYAYEASSDLAAERGRYQTYAGSKWDRGLMPLDTLAHLEQQRGVPLMVDRTSRLDWTALRQKIAQQGMRNSNCLAIAPTATISNILGARRASSRPTSTSTRSRT</sequence>
<evidence type="ECO:0000256" key="5">
    <source>
        <dbReference type="ARBA" id="ARBA00022840"/>
    </source>
</evidence>
<reference evidence="12 13" key="1">
    <citation type="journal article" date="2011" name="J. Bacteriol.">
        <title>Genome sequence of Chthoniobacter flavus Ellin428, an aerobic heterotrophic soil bacterium.</title>
        <authorList>
            <person name="Kant R."/>
            <person name="van Passel M.W."/>
            <person name="Palva A."/>
            <person name="Lucas S."/>
            <person name="Lapidus A."/>
            <person name="Glavina Del Rio T."/>
            <person name="Dalin E."/>
            <person name="Tice H."/>
            <person name="Bruce D."/>
            <person name="Goodwin L."/>
            <person name="Pitluck S."/>
            <person name="Larimer F.W."/>
            <person name="Land M.L."/>
            <person name="Hauser L."/>
            <person name="Sangwan P."/>
            <person name="de Vos W.M."/>
            <person name="Janssen P.H."/>
            <person name="Smidt H."/>
        </authorList>
    </citation>
    <scope>NUCLEOTIDE SEQUENCE [LARGE SCALE GENOMIC DNA]</scope>
    <source>
        <strain evidence="12 13">Ellin428</strain>
    </source>
</reference>
<dbReference type="InParanoid" id="B4CZD2"/>
<dbReference type="Pfam" id="PF00317">
    <property type="entry name" value="Ribonuc_red_lgN"/>
    <property type="match status" value="1"/>
</dbReference>
<dbReference type="GO" id="GO:0005524">
    <property type="term" value="F:ATP binding"/>
    <property type="evidence" value="ECO:0007669"/>
    <property type="project" value="UniProtKB-UniRule"/>
</dbReference>
<dbReference type="EMBL" id="ABVL01000004">
    <property type="protein sequence ID" value="EDY20823.1"/>
    <property type="molecule type" value="Genomic_DNA"/>
</dbReference>
<dbReference type="PANTHER" id="PTHR11573:SF6">
    <property type="entry name" value="RIBONUCLEOSIDE-DIPHOSPHATE REDUCTASE LARGE SUBUNIT"/>
    <property type="match status" value="1"/>
</dbReference>
<evidence type="ECO:0000259" key="11">
    <source>
        <dbReference type="PROSITE" id="PS51161"/>
    </source>
</evidence>
<dbReference type="PRINTS" id="PR01183">
    <property type="entry name" value="RIBORDTASEM1"/>
</dbReference>
<proteinExistence type="inferred from homology"/>
<dbReference type="SUPFAM" id="SSF51998">
    <property type="entry name" value="PFL-like glycyl radical enzymes"/>
    <property type="match status" value="1"/>
</dbReference>
<evidence type="ECO:0000313" key="12">
    <source>
        <dbReference type="EMBL" id="EDY20823.1"/>
    </source>
</evidence>
<dbReference type="Gene3D" id="3.20.70.20">
    <property type="match status" value="1"/>
</dbReference>
<keyword evidence="5 9" id="KW-0067">ATP-binding</keyword>
<dbReference type="InterPro" id="IPR013346">
    <property type="entry name" value="NrdE_NrdA_C"/>
</dbReference>
<evidence type="ECO:0000256" key="1">
    <source>
        <dbReference type="ARBA" id="ARBA00010406"/>
    </source>
</evidence>
<comment type="similarity">
    <text evidence="1 10">Belongs to the ribonucleoside diphosphate reductase large chain family.</text>
</comment>
<dbReference type="Proteomes" id="UP000005824">
    <property type="component" value="Unassembled WGS sequence"/>
</dbReference>
<dbReference type="UniPathway" id="UPA00326"/>
<dbReference type="GO" id="GO:0005971">
    <property type="term" value="C:ribonucleoside-diphosphate reductase complex"/>
    <property type="evidence" value="ECO:0007669"/>
    <property type="project" value="TreeGrafter"/>
</dbReference>
<evidence type="ECO:0000256" key="3">
    <source>
        <dbReference type="ARBA" id="ARBA00022533"/>
    </source>
</evidence>
<organism evidence="12 13">
    <name type="scientific">Chthoniobacter flavus Ellin428</name>
    <dbReference type="NCBI Taxonomy" id="497964"/>
    <lineage>
        <taxon>Bacteria</taxon>
        <taxon>Pseudomonadati</taxon>
        <taxon>Verrucomicrobiota</taxon>
        <taxon>Spartobacteria</taxon>
        <taxon>Chthoniobacterales</taxon>
        <taxon>Chthoniobacteraceae</taxon>
        <taxon>Chthoniobacter</taxon>
    </lineage>
</organism>
<evidence type="ECO:0000256" key="6">
    <source>
        <dbReference type="ARBA" id="ARBA00023002"/>
    </source>
</evidence>
<dbReference type="SUPFAM" id="SSF48168">
    <property type="entry name" value="R1 subunit of ribonucleotide reductase, N-terminal domain"/>
    <property type="match status" value="1"/>
</dbReference>
<dbReference type="InterPro" id="IPR005144">
    <property type="entry name" value="ATP-cone_dom"/>
</dbReference>
<dbReference type="GO" id="GO:0009263">
    <property type="term" value="P:deoxyribonucleotide biosynthetic process"/>
    <property type="evidence" value="ECO:0007669"/>
    <property type="project" value="UniProtKB-KW"/>
</dbReference>
<dbReference type="Pfam" id="PF03477">
    <property type="entry name" value="ATP-cone"/>
    <property type="match status" value="1"/>
</dbReference>
<keyword evidence="7 10" id="KW-0215">Deoxyribonucleotide synthesis</keyword>
<dbReference type="eggNOG" id="COG0209">
    <property type="taxonomic scope" value="Bacteria"/>
</dbReference>
<dbReference type="InterPro" id="IPR000788">
    <property type="entry name" value="RNR_lg_C"/>
</dbReference>
<dbReference type="PROSITE" id="PS00089">
    <property type="entry name" value="RIBORED_LARGE"/>
    <property type="match status" value="1"/>
</dbReference>
<dbReference type="PANTHER" id="PTHR11573">
    <property type="entry name" value="RIBONUCLEOSIDE-DIPHOSPHATE REDUCTASE LARGE CHAIN"/>
    <property type="match status" value="1"/>
</dbReference>
<name>B4CZD2_9BACT</name>
<evidence type="ECO:0000256" key="2">
    <source>
        <dbReference type="ARBA" id="ARBA00012274"/>
    </source>
</evidence>
<feature type="domain" description="ATP-cone" evidence="11">
    <location>
        <begin position="23"/>
        <end position="121"/>
    </location>
</feature>
<dbReference type="FunCoup" id="B4CZD2">
    <property type="interactions" value="417"/>
</dbReference>
<evidence type="ECO:0000256" key="8">
    <source>
        <dbReference type="ARBA" id="ARBA00047754"/>
    </source>
</evidence>
<keyword evidence="6 10" id="KW-0560">Oxidoreductase</keyword>
<dbReference type="InterPro" id="IPR039718">
    <property type="entry name" value="Rrm1"/>
</dbReference>
<dbReference type="GO" id="GO:0004748">
    <property type="term" value="F:ribonucleoside-diphosphate reductase activity, thioredoxin disulfide as acceptor"/>
    <property type="evidence" value="ECO:0007669"/>
    <property type="project" value="UniProtKB-EC"/>
</dbReference>
<dbReference type="Pfam" id="PF02867">
    <property type="entry name" value="Ribonuc_red_lgC"/>
    <property type="match status" value="1"/>
</dbReference>
<gene>
    <name evidence="12" type="ORF">CfE428DRAFT_2020</name>
</gene>
<comment type="catalytic activity">
    <reaction evidence="8 10">
        <text>a 2'-deoxyribonucleoside 5'-diphosphate + [thioredoxin]-disulfide + H2O = a ribonucleoside 5'-diphosphate + [thioredoxin]-dithiol</text>
        <dbReference type="Rhea" id="RHEA:23252"/>
        <dbReference type="Rhea" id="RHEA-COMP:10698"/>
        <dbReference type="Rhea" id="RHEA-COMP:10700"/>
        <dbReference type="ChEBI" id="CHEBI:15377"/>
        <dbReference type="ChEBI" id="CHEBI:29950"/>
        <dbReference type="ChEBI" id="CHEBI:50058"/>
        <dbReference type="ChEBI" id="CHEBI:57930"/>
        <dbReference type="ChEBI" id="CHEBI:73316"/>
        <dbReference type="EC" id="1.17.4.1"/>
    </reaction>
</comment>
<evidence type="ECO:0000313" key="13">
    <source>
        <dbReference type="Proteomes" id="UP000005824"/>
    </source>
</evidence>
<evidence type="ECO:0000256" key="9">
    <source>
        <dbReference type="PROSITE-ProRule" id="PRU00492"/>
    </source>
</evidence>
<dbReference type="InterPro" id="IPR013509">
    <property type="entry name" value="RNR_lsu_N"/>
</dbReference>
<protein>
    <recommendedName>
        <fullName evidence="2 10">Ribonucleoside-diphosphate reductase</fullName>
        <ecNumber evidence="2 10">1.17.4.1</ecNumber>
    </recommendedName>
</protein>
<comment type="function">
    <text evidence="10">Provides the precursors necessary for DNA synthesis. Catalyzes the biosynthesis of deoxyribonucleotides from the corresponding ribonucleotides.</text>
</comment>
<dbReference type="PROSITE" id="PS51161">
    <property type="entry name" value="ATP_CONE"/>
    <property type="match status" value="1"/>
</dbReference>
<evidence type="ECO:0000256" key="7">
    <source>
        <dbReference type="ARBA" id="ARBA00023116"/>
    </source>
</evidence>
<dbReference type="InterPro" id="IPR008926">
    <property type="entry name" value="RNR_R1-su_N"/>
</dbReference>
<keyword evidence="4 9" id="KW-0547">Nucleotide-binding</keyword>
<accession>B4CZD2</accession>
<keyword evidence="3" id="KW-0021">Allosteric enzyme</keyword>
<dbReference type="STRING" id="497964.CfE428DRAFT_2020"/>
<keyword evidence="13" id="KW-1185">Reference proteome</keyword>
<dbReference type="NCBIfam" id="TIGR02506">
    <property type="entry name" value="NrdE_NrdA"/>
    <property type="match status" value="1"/>
</dbReference>
<dbReference type="AlphaFoldDB" id="B4CZD2"/>
<comment type="caution">
    <text evidence="12">The sequence shown here is derived from an EMBL/GenBank/DDBJ whole genome shotgun (WGS) entry which is preliminary data.</text>
</comment>